<gene>
    <name evidence="2" type="ORF">NW766_006475</name>
</gene>
<dbReference type="GO" id="GO:0003824">
    <property type="term" value="F:catalytic activity"/>
    <property type="evidence" value="ECO:0007669"/>
    <property type="project" value="InterPro"/>
</dbReference>
<feature type="domain" description="Heterokaryon incompatibility" evidence="1">
    <location>
        <begin position="328"/>
        <end position="485"/>
    </location>
</feature>
<dbReference type="PANTHER" id="PTHR24148">
    <property type="entry name" value="ANKYRIN REPEAT DOMAIN-CONTAINING PROTEIN 39 HOMOLOG-RELATED"/>
    <property type="match status" value="1"/>
</dbReference>
<dbReference type="Proteomes" id="UP001152130">
    <property type="component" value="Unassembled WGS sequence"/>
</dbReference>
<comment type="caution">
    <text evidence="2">The sequence shown here is derived from an EMBL/GenBank/DDBJ whole genome shotgun (WGS) entry which is preliminary data.</text>
</comment>
<dbReference type="InterPro" id="IPR010730">
    <property type="entry name" value="HET"/>
</dbReference>
<dbReference type="AlphaFoldDB" id="A0A9W8PQI1"/>
<proteinExistence type="predicted"/>
<evidence type="ECO:0000259" key="1">
    <source>
        <dbReference type="Pfam" id="PF06985"/>
    </source>
</evidence>
<dbReference type="Gene3D" id="3.40.50.1580">
    <property type="entry name" value="Nucleoside phosphorylase domain"/>
    <property type="match status" value="1"/>
</dbReference>
<evidence type="ECO:0000313" key="2">
    <source>
        <dbReference type="EMBL" id="KAJ4014223.1"/>
    </source>
</evidence>
<sequence>MELPNREQCHIFVVAPVKEDYKTAKLLLHEKYHQFSLKASAATCTVGKIGPHHVVLAGSCEDTLDIVSFTNDTVSEILEEYPSIKAGFLIGAGGTAPAAGIAKIGDVVVGTSQGLEPGVVQFDAPQTTQLNRLSVTRQMSKPPSAVTSVVESLRSSIGRREFQEELVTRAMSIYGAATEKENLYWSNSVKVLHGKVASCETEFPGYEVLNRAGNDSKVLCFERTAAKLNFQLPILTVCGVTDDTSSSENSSKQKAGTAAVIYTLLVVSKVDRCQLGKQHTFTELFSYQPFELERPGFRLIQLHQGTEPLLRCSLFQAYLDEEESMMPYEALSYVWGNQNTPCEIIVDGKMLSVTISLYDALCHLRQPHEDRILWVDALCIDQSNIKERSHQVNHMGEIYRKCENVIVWLGYLSGDAADFKMVVDHFSLQLPSEAFRKWPCGDRRWRDQWQRVQKSLGVTDNTKILNGLNIFMRNPWFTRVWILQEVANAKRAVVECNLGKIPAKLFALLPLIIGSPVSEQCQAVLDIMPGPLKTAKWWSQDRNLCTLLCKFKGSAAADPRDRVYALLGMASDVEINAIEADYAKEEHVIVRELCAYIYGDQKPTSTFTTTSIRELQSQISTISTQIFTEKLGQYDTTDRLMQFLRCQGMMKDVSNTVLHKLLDRGSLLTKAYLEKCEASIPVNLDVAERTLSAFPDVFDVLKQRQHISPALMRNIVSWMVKNNDRSLQFFLEGIALPIDPGPELIMQLMSYGPTDPMPLLRAAYKAFKEPMQLDERVFLRAIDKGKSTLNLILQNCRYPIVIPKKVLARAASADIETLQIILQTPRNALHIEEEAFAAAASQGLGTVQFLLENCDGSVLSSSQLLRDAIRLGTNTLEQVLEMSPDSSTMIDGNLLIVAAKRGPKTLQILLQCCHDPQHTASEAIYGVLKYDSCTLKTLLELSPYTFELDEKLFIRAIARGPVIFRLLFQHCIRPINLTDKMLGLAIKAGIPILEVIFDNWALDIETTELITKQASMADYEQHTPAIKSR</sequence>
<dbReference type="InterPro" id="IPR035994">
    <property type="entry name" value="Nucleoside_phosphorylase_sf"/>
</dbReference>
<keyword evidence="3" id="KW-1185">Reference proteome</keyword>
<name>A0A9W8PQI1_9HYPO</name>
<dbReference type="Pfam" id="PF06985">
    <property type="entry name" value="HET"/>
    <property type="match status" value="1"/>
</dbReference>
<reference evidence="2" key="1">
    <citation type="submission" date="2022-10" db="EMBL/GenBank/DDBJ databases">
        <title>Fusarium specimens isolated from Avocado Roots.</title>
        <authorList>
            <person name="Stajich J."/>
            <person name="Roper C."/>
            <person name="Heimlech-Rivalta G."/>
        </authorList>
    </citation>
    <scope>NUCLEOTIDE SEQUENCE</scope>
    <source>
        <strain evidence="2">CF00143</strain>
    </source>
</reference>
<dbReference type="InterPro" id="IPR052895">
    <property type="entry name" value="HetReg/Transcr_Mod"/>
</dbReference>
<protein>
    <recommendedName>
        <fullName evidence="1">Heterokaryon incompatibility domain-containing protein</fullName>
    </recommendedName>
</protein>
<accession>A0A9W8PQI1</accession>
<dbReference type="EMBL" id="JAPDHF010000008">
    <property type="protein sequence ID" value="KAJ4014223.1"/>
    <property type="molecule type" value="Genomic_DNA"/>
</dbReference>
<dbReference type="GO" id="GO:0009116">
    <property type="term" value="P:nucleoside metabolic process"/>
    <property type="evidence" value="ECO:0007669"/>
    <property type="project" value="InterPro"/>
</dbReference>
<dbReference type="PANTHER" id="PTHR24148:SF64">
    <property type="entry name" value="HETEROKARYON INCOMPATIBILITY DOMAIN-CONTAINING PROTEIN"/>
    <property type="match status" value="1"/>
</dbReference>
<organism evidence="2 3">
    <name type="scientific">Fusarium irregulare</name>
    <dbReference type="NCBI Taxonomy" id="2494466"/>
    <lineage>
        <taxon>Eukaryota</taxon>
        <taxon>Fungi</taxon>
        <taxon>Dikarya</taxon>
        <taxon>Ascomycota</taxon>
        <taxon>Pezizomycotina</taxon>
        <taxon>Sordariomycetes</taxon>
        <taxon>Hypocreomycetidae</taxon>
        <taxon>Hypocreales</taxon>
        <taxon>Nectriaceae</taxon>
        <taxon>Fusarium</taxon>
        <taxon>Fusarium incarnatum-equiseti species complex</taxon>
    </lineage>
</organism>
<evidence type="ECO:0000313" key="3">
    <source>
        <dbReference type="Proteomes" id="UP001152130"/>
    </source>
</evidence>